<dbReference type="EMBL" id="JACEUX010000003">
    <property type="protein sequence ID" value="MBA5247379.1"/>
    <property type="molecule type" value="Genomic_DNA"/>
</dbReference>
<reference evidence="3 4" key="1">
    <citation type="submission" date="2020-07" db="EMBL/GenBank/DDBJ databases">
        <title>Chryseobacterium sp.cx-624.</title>
        <authorList>
            <person name="Yang C."/>
        </authorList>
    </citation>
    <scope>NUCLEOTIDE SEQUENCE [LARGE SCALE GENOMIC DNA]</scope>
    <source>
        <strain evidence="3">Cx-624</strain>
        <strain evidence="4">cx-624</strain>
    </source>
</reference>
<feature type="transmembrane region" description="Helical" evidence="1">
    <location>
        <begin position="12"/>
        <end position="37"/>
    </location>
</feature>
<evidence type="ECO:0000313" key="3">
    <source>
        <dbReference type="EMBL" id="QMS99138.1"/>
    </source>
</evidence>
<dbReference type="Pfam" id="PF14079">
    <property type="entry name" value="DUF4260"/>
    <property type="match status" value="1"/>
</dbReference>
<dbReference type="Proteomes" id="UP000539710">
    <property type="component" value="Unassembled WGS sequence"/>
</dbReference>
<organism evidence="3 4">
    <name type="scientific">Marnyiella aurantia</name>
    <dbReference type="NCBI Taxonomy" id="2758037"/>
    <lineage>
        <taxon>Bacteria</taxon>
        <taxon>Pseudomonadati</taxon>
        <taxon>Bacteroidota</taxon>
        <taxon>Flavobacteriia</taxon>
        <taxon>Flavobacteriales</taxon>
        <taxon>Weeksellaceae</taxon>
        <taxon>Marnyiella</taxon>
    </lineage>
</organism>
<keyword evidence="1" id="KW-1133">Transmembrane helix</keyword>
<evidence type="ECO:0000313" key="5">
    <source>
        <dbReference type="Proteomes" id="UP000539710"/>
    </source>
</evidence>
<evidence type="ECO:0000313" key="4">
    <source>
        <dbReference type="Proteomes" id="UP000515349"/>
    </source>
</evidence>
<dbReference type="AlphaFoldDB" id="A0A7D7LT27"/>
<name>A0A7D7LT27_9FLAO</name>
<sequence>MKFILNLEYAALLLLGVCAFAATDWSWWWFAALFFLPDVSMAAYLFGPKAGAWTYNLFHHFGVAVLLYLAGSYFSTAELELAGIMMFSHSSFDRLLGYGLKYTDSFQFTHLGKIGKKRT</sequence>
<dbReference type="InterPro" id="IPR025356">
    <property type="entry name" value="DUF4260"/>
</dbReference>
<dbReference type="RefSeq" id="WP_181887484.1">
    <property type="nucleotide sequence ID" value="NZ_CP059472.1"/>
</dbReference>
<keyword evidence="5" id="KW-1185">Reference proteome</keyword>
<feature type="transmembrane region" description="Helical" evidence="1">
    <location>
        <begin position="57"/>
        <end position="76"/>
    </location>
</feature>
<reference evidence="5" key="2">
    <citation type="submission" date="2020-07" db="EMBL/GenBank/DDBJ databases">
        <title>Flavobacterium sp. xlx-214.</title>
        <authorList>
            <person name="Yang C."/>
        </authorList>
    </citation>
    <scope>NUCLEOTIDE SEQUENCE [LARGE SCALE GENOMIC DNA]</scope>
    <source>
        <strain evidence="5">CX-624</strain>
    </source>
</reference>
<evidence type="ECO:0000256" key="1">
    <source>
        <dbReference type="SAM" id="Phobius"/>
    </source>
</evidence>
<protein>
    <submittedName>
        <fullName evidence="3">DUF4260 domain-containing protein</fullName>
    </submittedName>
</protein>
<dbReference type="EMBL" id="CP059472">
    <property type="protein sequence ID" value="QMS99138.1"/>
    <property type="molecule type" value="Genomic_DNA"/>
</dbReference>
<dbReference type="Proteomes" id="UP000515349">
    <property type="component" value="Chromosome"/>
</dbReference>
<dbReference type="KEGG" id="cbau:H1R16_03785"/>
<reference evidence="2" key="3">
    <citation type="submission" date="2020-07" db="EMBL/GenBank/DDBJ databases">
        <authorList>
            <person name="Yang C."/>
        </authorList>
    </citation>
    <scope>NUCLEOTIDE SEQUENCE</scope>
    <source>
        <strain evidence="2">Cx-624</strain>
    </source>
</reference>
<gene>
    <name evidence="3" type="ORF">H1R16_03785</name>
    <name evidence="2" type="ORF">H2507_09375</name>
</gene>
<keyword evidence="1" id="KW-0472">Membrane</keyword>
<evidence type="ECO:0000313" key="2">
    <source>
        <dbReference type="EMBL" id="MBA5247379.1"/>
    </source>
</evidence>
<accession>A0A7D7LT27</accession>
<proteinExistence type="predicted"/>
<keyword evidence="1" id="KW-0812">Transmembrane</keyword>